<dbReference type="PANTHER" id="PTHR14074">
    <property type="entry name" value="HELICASE WITH DEATH DOMAIN-RELATED"/>
    <property type="match status" value="1"/>
</dbReference>
<dbReference type="EMBL" id="VJMJ01000119">
    <property type="protein sequence ID" value="KAF0733868.1"/>
    <property type="molecule type" value="Genomic_DNA"/>
</dbReference>
<proteinExistence type="inferred from homology"/>
<dbReference type="SUPFAM" id="SSF52540">
    <property type="entry name" value="P-loop containing nucleoside triphosphate hydrolases"/>
    <property type="match status" value="1"/>
</dbReference>
<dbReference type="VEuPathDB" id="FungiDB:AeMF1_009567"/>
<evidence type="ECO:0000256" key="5">
    <source>
        <dbReference type="SAM" id="MobiDB-lite"/>
    </source>
</evidence>
<sequence length="740" mass="83356">MAALRDYQEEVVKLAREQNVIMVGNTGIGKTFVSIMLLREQDYSTKRAFVLAPTRQLVYQIHSKILKLTTLKVEAYCGRELEVWDQMKWEHEILLNCVFVCTPEILRNLVTKGYITMARINLLIFDECHHVSKRHPYNQIMKLYNVLDKNMPRIFGTTACPTKDCGRNMHATVKQIKMKAKDLALYAACAPVIHETYEPNIDSHPTTAIRQVTQLLDEINLVEVYNALMAQGKYRHNFTAEKRGKRMTKLLDDCKTIYLSLGAWCMYRFIELEVEKQARSSSLRWTTVGSMVGLDSRAVDVLLRCADKRLQTQMACTPKVEKIVAILHDKFFGGRVPLVDVNATRVSFDDDEDDKGAVGDDTIYIEMEGNSDSDNDSTSEDSELGESDDDIEFEPLPGLDEQAPTNDLLDKQLKCVIFVNRRAECRVLTDYLNARFVTKKPRADGDDESDEKELKQELFGCMLGQASAGDAAAYDTQDMHSLLNAFESGVVRVMVSTSVSCEGVDFPLCSMVVCADPISCPRKFIQVRGRARHSDGVCFYLTDIAATEHAQQLDVLARQAKEIGQLKFGGDKPVTLSQEPRSIAANFHRDDYTVTGVEHGEWTDPFACSLRVARTGAVLDLDSSISCLNMFIQSLPGYERLNLKPEYTFTEGSEDKKPVFKAVLTLPSVLGMEPIETGYLKSKGASKALAAFHACESLFRQGKLDENFNSVYRRKKLRDVALANEIQAIHDRRNAKRLKT</sequence>
<dbReference type="GO" id="GO:0005737">
    <property type="term" value="C:cytoplasm"/>
    <property type="evidence" value="ECO:0007669"/>
    <property type="project" value="TreeGrafter"/>
</dbReference>
<reference evidence="9 10" key="1">
    <citation type="submission" date="2019-07" db="EMBL/GenBank/DDBJ databases">
        <title>Genomics analysis of Aphanomyces spp. identifies a new class of oomycete effector associated with host adaptation.</title>
        <authorList>
            <person name="Gaulin E."/>
        </authorList>
    </citation>
    <scope>NUCLEOTIDE SEQUENCE [LARGE SCALE GENOMIC DNA]</scope>
    <source>
        <strain evidence="9 10">ATCC 201684</strain>
    </source>
</reference>
<dbReference type="PANTHER" id="PTHR14074:SF16">
    <property type="entry name" value="ANTIVIRAL INNATE IMMUNE RESPONSE RECEPTOR RIG-I"/>
    <property type="match status" value="1"/>
</dbReference>
<dbReference type="InterPro" id="IPR005034">
    <property type="entry name" value="Dicer_dimerisation"/>
</dbReference>
<dbReference type="InterPro" id="IPR011545">
    <property type="entry name" value="DEAD/DEAH_box_helicase_dom"/>
</dbReference>
<dbReference type="Pfam" id="PF00270">
    <property type="entry name" value="DEAD"/>
    <property type="match status" value="1"/>
</dbReference>
<evidence type="ECO:0000256" key="4">
    <source>
        <dbReference type="PROSITE-ProRule" id="PRU00657"/>
    </source>
</evidence>
<dbReference type="PROSITE" id="PS51327">
    <property type="entry name" value="DICER_DSRBF"/>
    <property type="match status" value="1"/>
</dbReference>
<dbReference type="AlphaFoldDB" id="A0A6G0X1V4"/>
<dbReference type="SMART" id="SM00487">
    <property type="entry name" value="DEXDc"/>
    <property type="match status" value="1"/>
</dbReference>
<comment type="similarity">
    <text evidence="4">Belongs to the helicase family. Dicer subfamily.</text>
</comment>
<evidence type="ECO:0000256" key="2">
    <source>
        <dbReference type="ARBA" id="ARBA00022801"/>
    </source>
</evidence>
<dbReference type="GO" id="GO:0003723">
    <property type="term" value="F:RNA binding"/>
    <property type="evidence" value="ECO:0007669"/>
    <property type="project" value="UniProtKB-UniRule"/>
</dbReference>
<dbReference type="Proteomes" id="UP000481153">
    <property type="component" value="Unassembled WGS sequence"/>
</dbReference>
<evidence type="ECO:0000259" key="8">
    <source>
        <dbReference type="PROSITE" id="PS51327"/>
    </source>
</evidence>
<dbReference type="Pfam" id="PF00271">
    <property type="entry name" value="Helicase_C"/>
    <property type="match status" value="1"/>
</dbReference>
<name>A0A6G0X1V4_9STRA</name>
<dbReference type="InterPro" id="IPR001650">
    <property type="entry name" value="Helicase_C-like"/>
</dbReference>
<evidence type="ECO:0000256" key="1">
    <source>
        <dbReference type="ARBA" id="ARBA00022741"/>
    </source>
</evidence>
<organism evidence="9 10">
    <name type="scientific">Aphanomyces euteiches</name>
    <dbReference type="NCBI Taxonomy" id="100861"/>
    <lineage>
        <taxon>Eukaryota</taxon>
        <taxon>Sar</taxon>
        <taxon>Stramenopiles</taxon>
        <taxon>Oomycota</taxon>
        <taxon>Saprolegniomycetes</taxon>
        <taxon>Saprolegniales</taxon>
        <taxon>Verrucalvaceae</taxon>
        <taxon>Aphanomyces</taxon>
    </lineage>
</organism>
<feature type="compositionally biased region" description="Acidic residues" evidence="5">
    <location>
        <begin position="369"/>
        <end position="393"/>
    </location>
</feature>
<dbReference type="SMART" id="SM00490">
    <property type="entry name" value="HELICc"/>
    <property type="match status" value="1"/>
</dbReference>
<dbReference type="GO" id="GO:0005524">
    <property type="term" value="F:ATP binding"/>
    <property type="evidence" value="ECO:0007669"/>
    <property type="project" value="UniProtKB-KW"/>
</dbReference>
<dbReference type="Gene3D" id="3.30.160.380">
    <property type="entry name" value="Dicer dimerisation domain"/>
    <property type="match status" value="1"/>
</dbReference>
<evidence type="ECO:0000313" key="10">
    <source>
        <dbReference type="Proteomes" id="UP000481153"/>
    </source>
</evidence>
<dbReference type="InterPro" id="IPR051363">
    <property type="entry name" value="RLR_Helicase"/>
</dbReference>
<evidence type="ECO:0000259" key="7">
    <source>
        <dbReference type="PROSITE" id="PS51194"/>
    </source>
</evidence>
<dbReference type="Pfam" id="PF03368">
    <property type="entry name" value="Dicer_dimer"/>
    <property type="match status" value="1"/>
</dbReference>
<evidence type="ECO:0000259" key="6">
    <source>
        <dbReference type="PROSITE" id="PS51192"/>
    </source>
</evidence>
<dbReference type="Gene3D" id="3.40.50.300">
    <property type="entry name" value="P-loop containing nucleotide triphosphate hydrolases"/>
    <property type="match status" value="2"/>
</dbReference>
<evidence type="ECO:0000256" key="3">
    <source>
        <dbReference type="ARBA" id="ARBA00022840"/>
    </source>
</evidence>
<feature type="domain" description="Helicase C-terminal" evidence="7">
    <location>
        <begin position="404"/>
        <end position="574"/>
    </location>
</feature>
<feature type="domain" description="Dicer dsRNA-binding fold" evidence="8">
    <location>
        <begin position="624"/>
        <end position="718"/>
    </location>
</feature>
<accession>A0A6G0X1V4</accession>
<feature type="domain" description="Helicase ATP-binding" evidence="6">
    <location>
        <begin position="11"/>
        <end position="179"/>
    </location>
</feature>
<dbReference type="PROSITE" id="PS51192">
    <property type="entry name" value="HELICASE_ATP_BIND_1"/>
    <property type="match status" value="1"/>
</dbReference>
<dbReference type="GO" id="GO:0016891">
    <property type="term" value="F:RNA endonuclease activity producing 5'-phosphomonoesters, hydrolytic mechanism"/>
    <property type="evidence" value="ECO:0007669"/>
    <property type="project" value="InterPro"/>
</dbReference>
<keyword evidence="2" id="KW-0378">Hydrolase</keyword>
<dbReference type="InterPro" id="IPR038248">
    <property type="entry name" value="Dicer_dimer_sf"/>
</dbReference>
<keyword evidence="4" id="KW-0694">RNA-binding</keyword>
<dbReference type="PROSITE" id="PS51194">
    <property type="entry name" value="HELICASE_CTER"/>
    <property type="match status" value="1"/>
</dbReference>
<dbReference type="InterPro" id="IPR014001">
    <property type="entry name" value="Helicase_ATP-bd"/>
</dbReference>
<evidence type="ECO:0000313" key="9">
    <source>
        <dbReference type="EMBL" id="KAF0733868.1"/>
    </source>
</evidence>
<gene>
    <name evidence="9" type="ORF">Ae201684_009426</name>
</gene>
<keyword evidence="3" id="KW-0067">ATP-binding</keyword>
<protein>
    <recommendedName>
        <fullName evidence="11">Helicase ATP-binding domain-containing protein</fullName>
    </recommendedName>
</protein>
<feature type="region of interest" description="Disordered" evidence="5">
    <location>
        <begin position="365"/>
        <end position="404"/>
    </location>
</feature>
<keyword evidence="1" id="KW-0547">Nucleotide-binding</keyword>
<comment type="caution">
    <text evidence="9">The sequence shown here is derived from an EMBL/GenBank/DDBJ whole genome shotgun (WGS) entry which is preliminary data.</text>
</comment>
<keyword evidence="10" id="KW-1185">Reference proteome</keyword>
<evidence type="ECO:0008006" key="11">
    <source>
        <dbReference type="Google" id="ProtNLM"/>
    </source>
</evidence>
<dbReference type="InterPro" id="IPR027417">
    <property type="entry name" value="P-loop_NTPase"/>
</dbReference>